<dbReference type="PROSITE" id="PS50931">
    <property type="entry name" value="HTH_LYSR"/>
    <property type="match status" value="1"/>
</dbReference>
<dbReference type="PATRIC" id="fig|74704.6.peg.2333"/>
<comment type="similarity">
    <text evidence="1">Belongs to the LysR transcriptional regulatory family.</text>
</comment>
<keyword evidence="3" id="KW-0238">DNA-binding</keyword>
<dbReference type="Pfam" id="PF03466">
    <property type="entry name" value="LysR_substrate"/>
    <property type="match status" value="1"/>
</dbReference>
<dbReference type="InterPro" id="IPR005119">
    <property type="entry name" value="LysR_subst-bd"/>
</dbReference>
<gene>
    <name evidence="6" type="ORF">UF66_2261</name>
</gene>
<dbReference type="InterPro" id="IPR036390">
    <property type="entry name" value="WH_DNA-bd_sf"/>
</dbReference>
<dbReference type="PANTHER" id="PTHR30419:SF8">
    <property type="entry name" value="NITROGEN ASSIMILATION TRANSCRIPTIONAL ACTIVATOR-RELATED"/>
    <property type="match status" value="1"/>
</dbReference>
<dbReference type="PRINTS" id="PR00039">
    <property type="entry name" value="HTHLYSR"/>
</dbReference>
<dbReference type="Pfam" id="PF00126">
    <property type="entry name" value="HTH_1"/>
    <property type="match status" value="1"/>
</dbReference>
<dbReference type="SUPFAM" id="SSF46785">
    <property type="entry name" value="Winged helix' DNA-binding domain"/>
    <property type="match status" value="1"/>
</dbReference>
<dbReference type="GO" id="GO:0005829">
    <property type="term" value="C:cytosol"/>
    <property type="evidence" value="ECO:0007669"/>
    <property type="project" value="TreeGrafter"/>
</dbReference>
<keyword evidence="2" id="KW-0805">Transcription regulation</keyword>
<proteinExistence type="inferred from homology"/>
<evidence type="ECO:0000313" key="7">
    <source>
        <dbReference type="Proteomes" id="UP000034455"/>
    </source>
</evidence>
<dbReference type="SUPFAM" id="SSF53850">
    <property type="entry name" value="Periplasmic binding protein-like II"/>
    <property type="match status" value="1"/>
</dbReference>
<dbReference type="AlphaFoldDB" id="A0A0M2P3S7"/>
<dbReference type="GO" id="GO:0003700">
    <property type="term" value="F:DNA-binding transcription factor activity"/>
    <property type="evidence" value="ECO:0007669"/>
    <property type="project" value="InterPro"/>
</dbReference>
<evidence type="ECO:0000256" key="2">
    <source>
        <dbReference type="ARBA" id="ARBA00023015"/>
    </source>
</evidence>
<comment type="caution">
    <text evidence="6">The sequence shown here is derived from an EMBL/GenBank/DDBJ whole genome shotgun (WGS) entry which is preliminary data.</text>
</comment>
<dbReference type="Gene3D" id="3.40.190.290">
    <property type="match status" value="1"/>
</dbReference>
<evidence type="ECO:0000313" key="6">
    <source>
        <dbReference type="EMBL" id="KKI64860.1"/>
    </source>
</evidence>
<dbReference type="EMBL" id="LAKJ01000005">
    <property type="protein sequence ID" value="KKI64860.1"/>
    <property type="molecule type" value="Genomic_DNA"/>
</dbReference>
<dbReference type="GeneID" id="58096321"/>
<dbReference type="FunFam" id="1.10.10.10:FF:000001">
    <property type="entry name" value="LysR family transcriptional regulator"/>
    <property type="match status" value="1"/>
</dbReference>
<evidence type="ECO:0000259" key="5">
    <source>
        <dbReference type="PROSITE" id="PS50931"/>
    </source>
</evidence>
<name>A0A0M2P3S7_STACC</name>
<evidence type="ECO:0000256" key="3">
    <source>
        <dbReference type="ARBA" id="ARBA00023125"/>
    </source>
</evidence>
<keyword evidence="4" id="KW-0804">Transcription</keyword>
<dbReference type="Proteomes" id="UP000034455">
    <property type="component" value="Unassembled WGS sequence"/>
</dbReference>
<accession>A0A0M2P3S7</accession>
<organism evidence="6 7">
    <name type="scientific">Staphylococcus cohnii subsp. cohnii</name>
    <dbReference type="NCBI Taxonomy" id="74704"/>
    <lineage>
        <taxon>Bacteria</taxon>
        <taxon>Bacillati</taxon>
        <taxon>Bacillota</taxon>
        <taxon>Bacilli</taxon>
        <taxon>Bacillales</taxon>
        <taxon>Staphylococcaceae</taxon>
        <taxon>Staphylococcus</taxon>
        <taxon>Staphylococcus cohnii species complex</taxon>
    </lineage>
</organism>
<feature type="domain" description="HTH lysR-type" evidence="5">
    <location>
        <begin position="1"/>
        <end position="58"/>
    </location>
</feature>
<dbReference type="InterPro" id="IPR050950">
    <property type="entry name" value="HTH-type_LysR_regulators"/>
</dbReference>
<reference evidence="6 7" key="1">
    <citation type="submission" date="2015-03" db="EMBL/GenBank/DDBJ databases">
        <title>Genome Assembly of Staphylococcus cohnii subsp. cohnii strain G22B2.</title>
        <authorList>
            <person name="Nair G."/>
            <person name="Kaur G."/>
            <person name="Khatri I."/>
            <person name="Singh N.K."/>
            <person name="Sathyabama S."/>
            <person name="Maurya S.K."/>
            <person name="Subramanian S."/>
            <person name="Agrewala J.N."/>
            <person name="Mayilraj S."/>
        </authorList>
    </citation>
    <scope>NUCLEOTIDE SEQUENCE [LARGE SCALE GENOMIC DNA]</scope>
    <source>
        <strain evidence="6 7">G22B2</strain>
    </source>
</reference>
<dbReference type="InterPro" id="IPR000847">
    <property type="entry name" value="LysR_HTH_N"/>
</dbReference>
<dbReference type="Gene3D" id="1.10.10.10">
    <property type="entry name" value="Winged helix-like DNA-binding domain superfamily/Winged helix DNA-binding domain"/>
    <property type="match status" value="1"/>
</dbReference>
<dbReference type="NCBIfam" id="NF047520">
    <property type="entry name" value="trans_act_CidR"/>
    <property type="match status" value="1"/>
</dbReference>
<dbReference type="CDD" id="cd08438">
    <property type="entry name" value="PBP2_CidR"/>
    <property type="match status" value="1"/>
</dbReference>
<sequence length="295" mass="34814">MELKHMQYFVEVVKQKSMTKAAASLFITQPTISNTIKLLEEELEVILFSRYKNQIYLTDAGEAFFFQCKEMLKMYDNIPNELSNLLELKTGRLKIGIPTIINIRILINLISQFHEMYPNITFQLFENGSKKIENDIYYGDLDMGITVLPTNNKNFNTFSFLEEKLKLVVHKNHKLSKRKTVNIEDLKEQEFILFNSDFYLNDKIKNTCRDYGFNPNMIFETTQWSFIEEMLLNNLGICILPEGILELLDNNLKAIDINEPSMKWELAIIWRKDIIVDSLTKNWIKFLQENFLINY</sequence>
<dbReference type="GO" id="GO:0003677">
    <property type="term" value="F:DNA binding"/>
    <property type="evidence" value="ECO:0007669"/>
    <property type="project" value="UniProtKB-KW"/>
</dbReference>
<dbReference type="RefSeq" id="WP_019467786.1">
    <property type="nucleotide sequence ID" value="NZ_BKAS01000033.1"/>
</dbReference>
<dbReference type="PANTHER" id="PTHR30419">
    <property type="entry name" value="HTH-TYPE TRANSCRIPTIONAL REGULATOR YBHD"/>
    <property type="match status" value="1"/>
</dbReference>
<protein>
    <submittedName>
        <fullName evidence="6">LysR family regulatory protein CidR</fullName>
    </submittedName>
</protein>
<evidence type="ECO:0000256" key="1">
    <source>
        <dbReference type="ARBA" id="ARBA00009437"/>
    </source>
</evidence>
<dbReference type="InterPro" id="IPR036388">
    <property type="entry name" value="WH-like_DNA-bd_sf"/>
</dbReference>
<evidence type="ECO:0000256" key="4">
    <source>
        <dbReference type="ARBA" id="ARBA00023163"/>
    </source>
</evidence>